<organism evidence="5 6">
    <name type="scientific">Hevea brasiliensis</name>
    <name type="common">Para rubber tree</name>
    <name type="synonym">Siphonia brasiliensis</name>
    <dbReference type="NCBI Taxonomy" id="3981"/>
    <lineage>
        <taxon>Eukaryota</taxon>
        <taxon>Viridiplantae</taxon>
        <taxon>Streptophyta</taxon>
        <taxon>Embryophyta</taxon>
        <taxon>Tracheophyta</taxon>
        <taxon>Spermatophyta</taxon>
        <taxon>Magnoliopsida</taxon>
        <taxon>eudicotyledons</taxon>
        <taxon>Gunneridae</taxon>
        <taxon>Pentapetalae</taxon>
        <taxon>rosids</taxon>
        <taxon>fabids</taxon>
        <taxon>Malpighiales</taxon>
        <taxon>Euphorbiaceae</taxon>
        <taxon>Crotonoideae</taxon>
        <taxon>Micrandreae</taxon>
        <taxon>Hevea</taxon>
    </lineage>
</organism>
<evidence type="ECO:0000313" key="5">
    <source>
        <dbReference type="EMBL" id="KAJ9187045.1"/>
    </source>
</evidence>
<sequence>MSAAVGTSSASKEMGFDNGMEIEELMKNKINNVEATGSEEEEEEEDEEEENDSKVIKSLKELDIGPQVSFKKQLEKDKDDDSLRRWKEQLLGSIDLASVGESKEAEVKIIKLSISCPGRADIVLPISSNAKSKRSLFTLREGTHYRLNLSFAVSNNIVSGLIYTNTVWKAGVRVDHKKVMLGTFGPKQEPYTCGLEEETIPSGILARGSYSATTKIVDDDEKCNLNVSYCFEIKKKWPSPF</sequence>
<dbReference type="SUPFAM" id="SSF81296">
    <property type="entry name" value="E set domains"/>
    <property type="match status" value="1"/>
</dbReference>
<dbReference type="InterPro" id="IPR014756">
    <property type="entry name" value="Ig_E-set"/>
</dbReference>
<name>A0ABQ9N740_HEVBR</name>
<gene>
    <name evidence="5" type="ORF">P3X46_002542</name>
</gene>
<feature type="region of interest" description="Disordered" evidence="4">
    <location>
        <begin position="1"/>
        <end position="57"/>
    </location>
</feature>
<feature type="compositionally biased region" description="Acidic residues" evidence="4">
    <location>
        <begin position="37"/>
        <end position="51"/>
    </location>
</feature>
<keyword evidence="3" id="KW-0963">Cytoplasm</keyword>
<dbReference type="PANTHER" id="PTHR10980:SF61">
    <property type="entry name" value="OS01G0913600 PROTEIN"/>
    <property type="match status" value="1"/>
</dbReference>
<comment type="similarity">
    <text evidence="2">Belongs to the Rho GDI family.</text>
</comment>
<keyword evidence="6" id="KW-1185">Reference proteome</keyword>
<evidence type="ECO:0000313" key="6">
    <source>
        <dbReference type="Proteomes" id="UP001174677"/>
    </source>
</evidence>
<accession>A0ABQ9N740</accession>
<dbReference type="EMBL" id="JARPOI010000002">
    <property type="protein sequence ID" value="KAJ9187045.1"/>
    <property type="molecule type" value="Genomic_DNA"/>
</dbReference>
<evidence type="ECO:0008006" key="7">
    <source>
        <dbReference type="Google" id="ProtNLM"/>
    </source>
</evidence>
<dbReference type="Gene3D" id="2.70.50.30">
    <property type="entry name" value="Coagulation Factor XIII, subunit A, domain 1"/>
    <property type="match status" value="1"/>
</dbReference>
<reference evidence="5" key="1">
    <citation type="journal article" date="2023" name="Plant Biotechnol. J.">
        <title>Chromosome-level wild Hevea brasiliensis genome provides new tools for genomic-assisted breeding and valuable loci to elevate rubber yield.</title>
        <authorList>
            <person name="Cheng H."/>
            <person name="Song X."/>
            <person name="Hu Y."/>
            <person name="Wu T."/>
            <person name="Yang Q."/>
            <person name="An Z."/>
            <person name="Feng S."/>
            <person name="Deng Z."/>
            <person name="Wu W."/>
            <person name="Zeng X."/>
            <person name="Tu M."/>
            <person name="Wang X."/>
            <person name="Huang H."/>
        </authorList>
    </citation>
    <scope>NUCLEOTIDE SEQUENCE</scope>
    <source>
        <strain evidence="5">MT/VB/25A 57/8</strain>
    </source>
</reference>
<comment type="subcellular location">
    <subcellularLocation>
        <location evidence="1">Cytoplasm</location>
    </subcellularLocation>
</comment>
<proteinExistence type="inferred from homology"/>
<evidence type="ECO:0000256" key="4">
    <source>
        <dbReference type="SAM" id="MobiDB-lite"/>
    </source>
</evidence>
<dbReference type="Pfam" id="PF02115">
    <property type="entry name" value="Rho_GDI"/>
    <property type="match status" value="1"/>
</dbReference>
<comment type="caution">
    <text evidence="5">The sequence shown here is derived from an EMBL/GenBank/DDBJ whole genome shotgun (WGS) entry which is preliminary data.</text>
</comment>
<dbReference type="PANTHER" id="PTHR10980">
    <property type="entry name" value="RHO GDP-DISSOCIATION INHIBITOR"/>
    <property type="match status" value="1"/>
</dbReference>
<dbReference type="InterPro" id="IPR024792">
    <property type="entry name" value="RhoGDI_dom_sf"/>
</dbReference>
<dbReference type="InterPro" id="IPR000406">
    <property type="entry name" value="Rho_GDI"/>
</dbReference>
<feature type="compositionally biased region" description="Polar residues" evidence="4">
    <location>
        <begin position="1"/>
        <end position="11"/>
    </location>
</feature>
<evidence type="ECO:0000256" key="1">
    <source>
        <dbReference type="ARBA" id="ARBA00004496"/>
    </source>
</evidence>
<protein>
    <recommendedName>
        <fullName evidence="7">Rho GDP-dissociation inhibitor 1-like</fullName>
    </recommendedName>
</protein>
<evidence type="ECO:0000256" key="3">
    <source>
        <dbReference type="ARBA" id="ARBA00022490"/>
    </source>
</evidence>
<evidence type="ECO:0000256" key="2">
    <source>
        <dbReference type="ARBA" id="ARBA00009758"/>
    </source>
</evidence>
<dbReference type="Proteomes" id="UP001174677">
    <property type="component" value="Chromosome 2"/>
</dbReference>